<dbReference type="STRING" id="454171.CP488_01169"/>
<evidence type="ECO:0000256" key="2">
    <source>
        <dbReference type="ARBA" id="ARBA00022448"/>
    </source>
</evidence>
<dbReference type="InterPro" id="IPR050721">
    <property type="entry name" value="Trk_Ktr_HKT_K-transport"/>
</dbReference>
<dbReference type="HOGENOM" id="CLU_046525_2_0_0"/>
<dbReference type="PATRIC" id="fig|1303518.3.peg.3024"/>
<dbReference type="GO" id="GO:0005886">
    <property type="term" value="C:plasma membrane"/>
    <property type="evidence" value="ECO:0007669"/>
    <property type="project" value="InterPro"/>
</dbReference>
<evidence type="ECO:0000256" key="1">
    <source>
        <dbReference type="ARBA" id="ARBA00017378"/>
    </source>
</evidence>
<organism evidence="9 10">
    <name type="scientific">Chthonomonas calidirosea (strain DSM 23976 / ICMP 18418 / T49)</name>
    <dbReference type="NCBI Taxonomy" id="1303518"/>
    <lineage>
        <taxon>Bacteria</taxon>
        <taxon>Bacillati</taxon>
        <taxon>Armatimonadota</taxon>
        <taxon>Chthonomonadia</taxon>
        <taxon>Chthonomonadales</taxon>
        <taxon>Chthonomonadaceae</taxon>
        <taxon>Chthonomonas</taxon>
    </lineage>
</organism>
<dbReference type="OrthoDB" id="9775180at2"/>
<evidence type="ECO:0000256" key="6">
    <source>
        <dbReference type="ARBA" id="ARBA00023065"/>
    </source>
</evidence>
<dbReference type="eggNOG" id="COG0569">
    <property type="taxonomic scope" value="Bacteria"/>
</dbReference>
<sequence>MYVIIVGGGNIGYYLAKTLAAEHHEVLLLEKDRLRYQTISAELGELVMQGDGCEVAIQRQAGFGRADVVVAVTGSDDDNLVVCQMAKMEHNVPRTISRVNDPRNEALFKTLGIDATVSSTKIIYNLIEQEVGGGEVIPLAALNRGNIEIVEIEIGPKSPAVGKTIRDLDLPTQALIISLIRGEQAILPTADSTLMEGDGVIALVTADKARQLRDLFAEP</sequence>
<name>S0EZX9_CHTCT</name>
<dbReference type="Gene3D" id="3.30.70.1450">
    <property type="entry name" value="Regulator of K+ conductance, C-terminal domain"/>
    <property type="match status" value="1"/>
</dbReference>
<evidence type="ECO:0000313" key="10">
    <source>
        <dbReference type="Proteomes" id="UP000014227"/>
    </source>
</evidence>
<dbReference type="AlphaFoldDB" id="S0EZX9"/>
<dbReference type="PRINTS" id="PR00335">
    <property type="entry name" value="KUPTAKETRKA"/>
</dbReference>
<dbReference type="Pfam" id="PF02080">
    <property type="entry name" value="TrkA_C"/>
    <property type="match status" value="1"/>
</dbReference>
<dbReference type="KEGG" id="ccz:CCALI_02918"/>
<dbReference type="InterPro" id="IPR006037">
    <property type="entry name" value="RCK_C"/>
</dbReference>
<dbReference type="GO" id="GO:0015079">
    <property type="term" value="F:potassium ion transmembrane transporter activity"/>
    <property type="evidence" value="ECO:0007669"/>
    <property type="project" value="InterPro"/>
</dbReference>
<dbReference type="InterPro" id="IPR006036">
    <property type="entry name" value="K_uptake_TrkA"/>
</dbReference>
<dbReference type="SUPFAM" id="SSF116726">
    <property type="entry name" value="TrkA C-terminal domain-like"/>
    <property type="match status" value="1"/>
</dbReference>
<dbReference type="RefSeq" id="WP_016484206.1">
    <property type="nucleotide sequence ID" value="NC_021487.1"/>
</dbReference>
<evidence type="ECO:0000259" key="8">
    <source>
        <dbReference type="PROSITE" id="PS51202"/>
    </source>
</evidence>
<reference evidence="10" key="1">
    <citation type="submission" date="2013-03" db="EMBL/GenBank/DDBJ databases">
        <title>Genome sequence of Chthonomonas calidirosea, the first sequenced genome from the Armatimonadetes phylum (formally candidate division OP10).</title>
        <authorList>
            <person name="Lee K.C.Y."/>
            <person name="Morgan X.C."/>
            <person name="Dunfield P.F."/>
            <person name="Tamas I."/>
            <person name="Houghton K.M."/>
            <person name="Vyssotski M."/>
            <person name="Ryan J.L.J."/>
            <person name="Lagutin K."/>
            <person name="McDonald I.R."/>
            <person name="Stott M.B."/>
        </authorList>
    </citation>
    <scope>NUCLEOTIDE SEQUENCE [LARGE SCALE GENOMIC DNA]</scope>
    <source>
        <strain evidence="10">DSM 23976 / ICMP 18418 / T49</strain>
    </source>
</reference>
<dbReference type="InParanoid" id="S0EZX9"/>
<gene>
    <name evidence="9" type="ORF">CCALI_02918</name>
</gene>
<keyword evidence="4" id="KW-0630">Potassium</keyword>
<dbReference type="Pfam" id="PF02254">
    <property type="entry name" value="TrkA_N"/>
    <property type="match status" value="1"/>
</dbReference>
<dbReference type="Proteomes" id="UP000014227">
    <property type="component" value="Chromosome I"/>
</dbReference>
<keyword evidence="3" id="KW-0633">Potassium transport</keyword>
<dbReference type="InterPro" id="IPR036721">
    <property type="entry name" value="RCK_C_sf"/>
</dbReference>
<accession>S0EZX9</accession>
<evidence type="ECO:0000313" key="9">
    <source>
        <dbReference type="EMBL" id="CCW36703.1"/>
    </source>
</evidence>
<dbReference type="PROSITE" id="PS51202">
    <property type="entry name" value="RCK_C"/>
    <property type="match status" value="1"/>
</dbReference>
<dbReference type="InterPro" id="IPR003148">
    <property type="entry name" value="RCK_N"/>
</dbReference>
<evidence type="ECO:0000256" key="5">
    <source>
        <dbReference type="ARBA" id="ARBA00023027"/>
    </source>
</evidence>
<dbReference type="InterPro" id="IPR036291">
    <property type="entry name" value="NAD(P)-bd_dom_sf"/>
</dbReference>
<evidence type="ECO:0000256" key="3">
    <source>
        <dbReference type="ARBA" id="ARBA00022538"/>
    </source>
</evidence>
<dbReference type="Gene3D" id="3.40.50.720">
    <property type="entry name" value="NAD(P)-binding Rossmann-like Domain"/>
    <property type="match status" value="1"/>
</dbReference>
<keyword evidence="6" id="KW-0406">Ion transport</keyword>
<dbReference type="PANTHER" id="PTHR43833">
    <property type="entry name" value="POTASSIUM CHANNEL PROTEIN 2-RELATED-RELATED"/>
    <property type="match status" value="1"/>
</dbReference>
<evidence type="ECO:0000259" key="7">
    <source>
        <dbReference type="PROSITE" id="PS51201"/>
    </source>
</evidence>
<feature type="domain" description="RCK N-terminal" evidence="7">
    <location>
        <begin position="1"/>
        <end position="119"/>
    </location>
</feature>
<evidence type="ECO:0000256" key="4">
    <source>
        <dbReference type="ARBA" id="ARBA00022958"/>
    </source>
</evidence>
<dbReference type="PANTHER" id="PTHR43833:SF5">
    <property type="entry name" value="TRK SYSTEM POTASSIUM UPTAKE PROTEIN TRKA"/>
    <property type="match status" value="1"/>
</dbReference>
<dbReference type="PROSITE" id="PS51201">
    <property type="entry name" value="RCK_N"/>
    <property type="match status" value="1"/>
</dbReference>
<proteinExistence type="predicted"/>
<protein>
    <recommendedName>
        <fullName evidence="1">Trk system potassium uptake protein TrkA</fullName>
    </recommendedName>
</protein>
<keyword evidence="5" id="KW-0520">NAD</keyword>
<feature type="domain" description="RCK C-terminal" evidence="8">
    <location>
        <begin position="137"/>
        <end position="218"/>
    </location>
</feature>
<keyword evidence="2" id="KW-0813">Transport</keyword>
<keyword evidence="10" id="KW-1185">Reference proteome</keyword>
<dbReference type="EMBL" id="HF951689">
    <property type="protein sequence ID" value="CCW36703.1"/>
    <property type="molecule type" value="Genomic_DNA"/>
</dbReference>
<dbReference type="SUPFAM" id="SSF51735">
    <property type="entry name" value="NAD(P)-binding Rossmann-fold domains"/>
    <property type="match status" value="1"/>
</dbReference>